<dbReference type="OrthoDB" id="238691at2759"/>
<reference evidence="3 4" key="1">
    <citation type="journal article" date="2005" name="Science">
        <title>Comparative genomics of trypanosomatid parasitic protozoa.</title>
        <authorList>
            <person name="El-Sayed N.M."/>
            <person name="Myler P.J."/>
            <person name="Blandin G."/>
            <person name="Berriman M."/>
            <person name="Crabtree J."/>
            <person name="Aggarwal G."/>
            <person name="Caler E."/>
            <person name="Renauld H."/>
            <person name="Worthey E.A."/>
            <person name="Hertz-Fowler C."/>
            <person name="Ghedin E."/>
            <person name="Peacock C."/>
            <person name="Bartholomeu D.C."/>
            <person name="Haas B.J."/>
            <person name="Tran A.N."/>
            <person name="Wortman J.R."/>
            <person name="Alsmark U.C."/>
            <person name="Angiuoli S."/>
            <person name="Anupama A."/>
            <person name="Badger J."/>
            <person name="Bringaud F."/>
            <person name="Cadag E."/>
            <person name="Carlton J.M."/>
            <person name="Cerqueira G.C."/>
            <person name="Creasy T."/>
            <person name="Delcher A.L."/>
            <person name="Djikeng A."/>
            <person name="Embley T.M."/>
            <person name="Hauser C."/>
            <person name="Ivens A.C."/>
            <person name="Kummerfeld S.K."/>
            <person name="Pereira-Leal J.B."/>
            <person name="Nilsson D."/>
            <person name="Peterson J."/>
            <person name="Salzberg S.L."/>
            <person name="Shallom J."/>
            <person name="Silva J.C."/>
            <person name="Sundaram J."/>
            <person name="Westenberger S."/>
            <person name="White O."/>
            <person name="Melville S.E."/>
            <person name="Donelson J.E."/>
            <person name="Andersson B."/>
            <person name="Stuart K.D."/>
            <person name="Hall N."/>
        </authorList>
    </citation>
    <scope>NUCLEOTIDE SEQUENCE [LARGE SCALE GENOMIC DNA]</scope>
    <source>
        <strain evidence="3 4">927/4 GUTat10.1</strain>
    </source>
</reference>
<sequence>MQRRDILRTYKHFLLLLLSGGCTPVVREESCTNLCFNVLLIHFYLYFHEVVVMFATLGSWPRGIHVFLNETTKRSVEPWYLGYEERRRLTRDPRVVRQLELEDEWKDTCLEGVWMGFRRFARPLNDFKITEACFHEYLSFVGISNEYLRNRITSLFRLENSAEIDCLRVCKVLFTGLTEESTSSKFLDHCFRCIPSNPVSGDVEVDIVKKACEAQHAITDKKFPTELRIQQLEGVLRYFNEAEEPNFNLETFKDLFFHPDWCLWASSFIKCIYEAAAKYFSAPNGILPPVPLRWIKAAEPLPFDRNDIYDADALLLRNVEILGRENGDVKKRRKSPGKARSSKRRS</sequence>
<dbReference type="EMBL" id="CM000207">
    <property type="protein sequence ID" value="EAN77322.1"/>
    <property type="molecule type" value="Genomic_DNA"/>
</dbReference>
<dbReference type="PROSITE" id="PS51257">
    <property type="entry name" value="PROKAR_LIPOPROTEIN"/>
    <property type="match status" value="1"/>
</dbReference>
<reference evidence="3 4" key="2">
    <citation type="journal article" date="2005" name="Science">
        <title>The genome of the African trypanosome Trypanosoma brucei.</title>
        <authorList>
            <person name="Berriman M."/>
            <person name="Ghedin E."/>
            <person name="Hertz-Fowler C."/>
            <person name="Blandin G."/>
            <person name="Renauld H."/>
            <person name="Bartholomeu D.C."/>
            <person name="Lennard N.J."/>
            <person name="Caler E."/>
            <person name="Hamlin N.E."/>
            <person name="Haas B."/>
            <person name="Bohme U."/>
            <person name="Hannick L."/>
            <person name="Aslett M.A."/>
            <person name="Shallom J."/>
            <person name="Marcello L."/>
            <person name="Hou L."/>
            <person name="Wickstead B."/>
            <person name="Alsmark U.C."/>
            <person name="Arrowsmith C."/>
            <person name="Atkin R.J."/>
            <person name="Barron A.J."/>
            <person name="Bringaud F."/>
            <person name="Brooks K."/>
            <person name="Carrington M."/>
            <person name="Cherevach I."/>
            <person name="Chillingworth T.J."/>
            <person name="Churcher C."/>
            <person name="Clark L.N."/>
            <person name="Corton C.H."/>
            <person name="Cronin A."/>
            <person name="Davies R.M."/>
            <person name="Doggett J."/>
            <person name="Djikeng A."/>
            <person name="Feldblyum T."/>
            <person name="Field M.C."/>
            <person name="Fraser A."/>
            <person name="Goodhead I."/>
            <person name="Hance Z."/>
            <person name="Harper D."/>
            <person name="Harris B.R."/>
            <person name="Hauser H."/>
            <person name="Hostetler J."/>
            <person name="Ivens A."/>
            <person name="Jagels K."/>
            <person name="Johnson D."/>
            <person name="Johnson J."/>
            <person name="Jones K."/>
            <person name="Kerhornou A.X."/>
            <person name="Koo H."/>
            <person name="Larke N."/>
            <person name="Landfear S."/>
            <person name="Larkin C."/>
            <person name="Leech V."/>
            <person name="Line A."/>
            <person name="Lord A."/>
            <person name="Macleod A."/>
            <person name="Mooney P.J."/>
            <person name="Moule S."/>
            <person name="Martin D.M."/>
            <person name="Morgan G.W."/>
            <person name="Mungall K."/>
            <person name="Norbertczak H."/>
            <person name="Ormond D."/>
            <person name="Pai G."/>
            <person name="Peacock C.S."/>
            <person name="Peterson J."/>
            <person name="Quail M.A."/>
            <person name="Rabbinowitsch E."/>
            <person name="Rajandream M.A."/>
            <person name="Reitter C."/>
            <person name="Salzberg S.L."/>
            <person name="Sanders M."/>
            <person name="Schobel S."/>
            <person name="Sharp S."/>
            <person name="Simmonds M."/>
            <person name="Simpson A.J."/>
            <person name="Tallon L."/>
            <person name="Turner C.M."/>
            <person name="Tait A."/>
            <person name="Tivey A.R."/>
            <person name="Van Aken S."/>
            <person name="Walker D."/>
            <person name="Wanless D."/>
            <person name="Wang S."/>
            <person name="White B."/>
            <person name="White O."/>
            <person name="Whitehead S."/>
            <person name="Woodward J."/>
            <person name="Wortman J."/>
            <person name="Adams M.D."/>
            <person name="Embley T.M."/>
            <person name="Gull K."/>
            <person name="Ullu E."/>
            <person name="Barry J.D."/>
            <person name="Fairlamb A.H."/>
            <person name="Opperdoes F."/>
            <person name="Barrell B.G."/>
            <person name="Donelson J.E."/>
            <person name="Hall N."/>
            <person name="Fraser C.M."/>
            <person name="Melville S.E."/>
            <person name="El-Sayed N.M."/>
        </authorList>
    </citation>
    <scope>NUCLEOTIDE SEQUENCE [LARGE SCALE GENOMIC DNA]</scope>
    <source>
        <strain evidence="3 4">927/4 GUTat10.1</strain>
    </source>
</reference>
<name>Q38CZ8_TRYB2</name>
<dbReference type="GO" id="GO:0005737">
    <property type="term" value="C:cytoplasm"/>
    <property type="evidence" value="ECO:0006056"/>
    <property type="project" value="Others"/>
</dbReference>
<proteinExistence type="predicted"/>
<dbReference type="AlphaFoldDB" id="Q38CZ8"/>
<feature type="region of interest" description="Disordered" evidence="1">
    <location>
        <begin position="327"/>
        <end position="346"/>
    </location>
</feature>
<feature type="chain" id="PRO_5004221894" evidence="2">
    <location>
        <begin position="28"/>
        <end position="346"/>
    </location>
</feature>
<feature type="signal peptide" evidence="2">
    <location>
        <begin position="1"/>
        <end position="27"/>
    </location>
</feature>
<keyword evidence="2" id="KW-0732">Signal</keyword>
<dbReference type="PaxDb" id="5691-EAN77322"/>
<dbReference type="RefSeq" id="XP_827652.1">
    <property type="nucleotide sequence ID" value="XM_822559.1"/>
</dbReference>
<dbReference type="Proteomes" id="UP000008524">
    <property type="component" value="Chromosome 9"/>
</dbReference>
<evidence type="ECO:0000256" key="2">
    <source>
        <dbReference type="SAM" id="SignalP"/>
    </source>
</evidence>
<organism evidence="3 4">
    <name type="scientific">Trypanosoma brucei brucei (strain 927/4 GUTat10.1)</name>
    <dbReference type="NCBI Taxonomy" id="185431"/>
    <lineage>
        <taxon>Eukaryota</taxon>
        <taxon>Discoba</taxon>
        <taxon>Euglenozoa</taxon>
        <taxon>Kinetoplastea</taxon>
        <taxon>Metakinetoplastina</taxon>
        <taxon>Trypanosomatida</taxon>
        <taxon>Trypanosomatidae</taxon>
        <taxon>Trypanosoma</taxon>
    </lineage>
</organism>
<gene>
    <name evidence="3" type="ORF">Tb09.244.2830</name>
</gene>
<dbReference type="KEGG" id="tbr:Tb09.244.2830"/>
<accession>Q38CZ8</accession>
<dbReference type="GO" id="GO:0005930">
    <property type="term" value="C:axoneme"/>
    <property type="evidence" value="ECO:0006056"/>
    <property type="project" value="Others"/>
</dbReference>
<evidence type="ECO:0000313" key="3">
    <source>
        <dbReference type="EMBL" id="EAN77322.1"/>
    </source>
</evidence>
<evidence type="ECO:0000313" key="4">
    <source>
        <dbReference type="Proteomes" id="UP000008524"/>
    </source>
</evidence>
<protein>
    <submittedName>
        <fullName evidence="3">Uncharacterized protein</fullName>
    </submittedName>
</protein>
<keyword evidence="4" id="KW-1185">Reference proteome</keyword>
<dbReference type="OMA" id="WKDTCLE"/>
<dbReference type="InParanoid" id="Q38CZ8"/>
<feature type="compositionally biased region" description="Basic residues" evidence="1">
    <location>
        <begin position="330"/>
        <end position="346"/>
    </location>
</feature>
<dbReference type="GeneID" id="3661190"/>
<evidence type="ECO:0000256" key="1">
    <source>
        <dbReference type="SAM" id="MobiDB-lite"/>
    </source>
</evidence>